<comment type="catalytic activity">
    <reaction evidence="1">
        <text>ATP + protein L-histidine = ADP + protein N-phospho-L-histidine.</text>
        <dbReference type="EC" id="2.7.13.3"/>
    </reaction>
</comment>
<evidence type="ECO:0000256" key="4">
    <source>
        <dbReference type="ARBA" id="ARBA00022679"/>
    </source>
</evidence>
<keyword evidence="4" id="KW-0808">Transferase</keyword>
<dbReference type="EMBL" id="JYHA01000149">
    <property type="protein sequence ID" value="KKB96028.1"/>
    <property type="molecule type" value="Genomic_DNA"/>
</dbReference>
<dbReference type="Pfam" id="PF08447">
    <property type="entry name" value="PAS_3"/>
    <property type="match status" value="1"/>
</dbReference>
<evidence type="ECO:0000256" key="3">
    <source>
        <dbReference type="ARBA" id="ARBA00022553"/>
    </source>
</evidence>
<dbReference type="AlphaFoldDB" id="A0A0F5MMI4"/>
<feature type="domain" description="PAS fold-3" evidence="6">
    <location>
        <begin position="99"/>
        <end position="186"/>
    </location>
</feature>
<evidence type="ECO:0000256" key="2">
    <source>
        <dbReference type="ARBA" id="ARBA00012438"/>
    </source>
</evidence>
<protein>
    <recommendedName>
        <fullName evidence="2">histidine kinase</fullName>
        <ecNumber evidence="2">2.7.13.3</ecNumber>
    </recommendedName>
</protein>
<dbReference type="SUPFAM" id="SSF55785">
    <property type="entry name" value="PYP-like sensor domain (PAS domain)"/>
    <property type="match status" value="2"/>
</dbReference>
<evidence type="ECO:0000313" key="7">
    <source>
        <dbReference type="EMBL" id="KKB96028.1"/>
    </source>
</evidence>
<evidence type="ECO:0000259" key="6">
    <source>
        <dbReference type="Pfam" id="PF08447"/>
    </source>
</evidence>
<dbReference type="Proteomes" id="UP000033358">
    <property type="component" value="Unassembled WGS sequence"/>
</dbReference>
<dbReference type="PANTHER" id="PTHR43304">
    <property type="entry name" value="PHYTOCHROME-LIKE PROTEIN CPH1"/>
    <property type="match status" value="1"/>
</dbReference>
<gene>
    <name evidence="7" type="ORF">SZ25_00895</name>
</gene>
<dbReference type="EC" id="2.7.13.3" evidence="2"/>
<evidence type="ECO:0000256" key="5">
    <source>
        <dbReference type="ARBA" id="ARBA00022777"/>
    </source>
</evidence>
<keyword evidence="8" id="KW-1185">Reference proteome</keyword>
<comment type="caution">
    <text evidence="7">The sequence shown here is derived from an EMBL/GenBank/DDBJ whole genome shotgun (WGS) entry which is preliminary data.</text>
</comment>
<dbReference type="Gene3D" id="3.30.450.20">
    <property type="entry name" value="PAS domain"/>
    <property type="match status" value="2"/>
</dbReference>
<evidence type="ECO:0000256" key="1">
    <source>
        <dbReference type="ARBA" id="ARBA00000085"/>
    </source>
</evidence>
<accession>A0A0F5MMI4</accession>
<name>A0A0F5MMI4_9RICK</name>
<proteinExistence type="predicted"/>
<organism evidence="7 8">
    <name type="scientific">Candidatus Arcanibacter lacustris</name>
    <dbReference type="NCBI Taxonomy" id="1607817"/>
    <lineage>
        <taxon>Bacteria</taxon>
        <taxon>Pseudomonadati</taxon>
        <taxon>Pseudomonadota</taxon>
        <taxon>Alphaproteobacteria</taxon>
        <taxon>Rickettsiales</taxon>
        <taxon>Candidatus Arcanibacter</taxon>
    </lineage>
</organism>
<dbReference type="PANTHER" id="PTHR43304:SF1">
    <property type="entry name" value="PAC DOMAIN-CONTAINING PROTEIN"/>
    <property type="match status" value="1"/>
</dbReference>
<dbReference type="InterPro" id="IPR052162">
    <property type="entry name" value="Sensor_kinase/Photoreceptor"/>
</dbReference>
<keyword evidence="5" id="KW-0418">Kinase</keyword>
<reference evidence="7 8" key="1">
    <citation type="submission" date="2015-02" db="EMBL/GenBank/DDBJ databases">
        <title>Single cell genomics of a rare environmental alphaproteobacterium provides unique insights into Rickettsiaceae evolution.</title>
        <authorList>
            <person name="Martijn J."/>
            <person name="Schulz F."/>
            <person name="Zaremba-Niedzwiedzka K."/>
            <person name="Viklund J."/>
            <person name="Stepanauskas R."/>
            <person name="Andersson S.G.E."/>
            <person name="Horn M."/>
            <person name="Guy L."/>
            <person name="Ettema T.J.G."/>
        </authorList>
    </citation>
    <scope>NUCLEOTIDE SEQUENCE [LARGE SCALE GENOMIC DNA]</scope>
    <source>
        <strain evidence="7 8">SCGC AAA041-L04</strain>
    </source>
</reference>
<dbReference type="GO" id="GO:0004673">
    <property type="term" value="F:protein histidine kinase activity"/>
    <property type="evidence" value="ECO:0007669"/>
    <property type="project" value="UniProtKB-EC"/>
</dbReference>
<dbReference type="InterPro" id="IPR035965">
    <property type="entry name" value="PAS-like_dom_sf"/>
</dbReference>
<sequence length="324" mass="37776">MAMIFFNNLSKEEQVLSLKNATLLKKEDQGEFLIISNGPINHSPEVEKAINFLSLSVIKIIKRKNYLDELNKYKNNFFKSQADAGIGTFRYDIINNKLSFSPVLFKMIGYKEGDPVPSVEKHRKCIHPEDLDHYISTLSGAINEGKSYNFYFRCYNVSTNDLMYLQGIGDVIKDENGKLLEIVSTAINHTNQKKIERELQEANNFFKLVFNSIEHNLSVRNEKLEYVFTNKAYDKTFEQEMKHLSEVINNNFVSSNDYLNSRSFMLKQMLINYQTNEPFKSSHHYQRKNRIYLVQDTIFRGGNNKKYIVSTITDITESKKYQKA</sequence>
<evidence type="ECO:0000313" key="8">
    <source>
        <dbReference type="Proteomes" id="UP000033358"/>
    </source>
</evidence>
<dbReference type="InterPro" id="IPR013655">
    <property type="entry name" value="PAS_fold_3"/>
</dbReference>
<keyword evidence="3" id="KW-0597">Phosphoprotein</keyword>